<proteinExistence type="predicted"/>
<dbReference type="EMBL" id="AMYD01001447">
    <property type="protein sequence ID" value="EQB53125.1"/>
    <property type="molecule type" value="Genomic_DNA"/>
</dbReference>
<evidence type="ECO:0000313" key="3">
    <source>
        <dbReference type="Proteomes" id="UP000015530"/>
    </source>
</evidence>
<dbReference type="OrthoDB" id="5153349at2759"/>
<feature type="region of interest" description="Disordered" evidence="1">
    <location>
        <begin position="226"/>
        <end position="456"/>
    </location>
</feature>
<comment type="caution">
    <text evidence="2">The sequence shown here is derived from an EMBL/GenBank/DDBJ whole genome shotgun (WGS) entry which is preliminary data.</text>
</comment>
<organism evidence="2 3">
    <name type="scientific">Colletotrichum gloeosporioides (strain Cg-14)</name>
    <name type="common">Anthracnose fungus</name>
    <name type="synonym">Glomerella cingulata</name>
    <dbReference type="NCBI Taxonomy" id="1237896"/>
    <lineage>
        <taxon>Eukaryota</taxon>
        <taxon>Fungi</taxon>
        <taxon>Dikarya</taxon>
        <taxon>Ascomycota</taxon>
        <taxon>Pezizomycotina</taxon>
        <taxon>Sordariomycetes</taxon>
        <taxon>Hypocreomycetidae</taxon>
        <taxon>Glomerellales</taxon>
        <taxon>Glomerellaceae</taxon>
        <taxon>Colletotrichum</taxon>
        <taxon>Colletotrichum gloeosporioides species complex</taxon>
    </lineage>
</organism>
<evidence type="ECO:0000313" key="2">
    <source>
        <dbReference type="EMBL" id="EQB53125.1"/>
    </source>
</evidence>
<accession>T0LXJ0</accession>
<sequence>MFELSMHIGTYKITNLPTNWNNLYLEISGPLHPYQLNWRNMNLEGTTPENPVMISEDQEDAESANAQAPNQGEEGPDDRNYTAPVLLVRDGCYRKTVVDTGYDEDVNISVISLPPTLFPKAPCVSFQGIVSGSGDTLLSNSYATFAKGNHGFCIFVIIPITESPYAQRYRRLAQSPQSPFRRNSNFACSMGTVVGILPKHAMVDPPTGPRDTVLMVVPEDPDFQFGPGATAAGLNNWTGVDPGSSRRSRRSKFVTMGSASQASQASENGSTASLDSQSNSPAPSTPRWSSNTTPISSQTDINESFTYSRSEHTSSSPPIDSLFVAGEDFNPRQGRSRTASVLSAHSPTGASARNSNRGGPSTSPAGCSWDSLKNQHRPGGASSPQSSARNKRLPRTEEVEEFKRGQERAVAKRARPTDSDANADGSPTPARWRKKRLLPLVTESQVSGSQQDSQVV</sequence>
<name>T0LXJ0_COLGC</name>
<feature type="compositionally biased region" description="Basic and acidic residues" evidence="1">
    <location>
        <begin position="394"/>
        <end position="418"/>
    </location>
</feature>
<protein>
    <submittedName>
        <fullName evidence="2">Uncharacterized protein</fullName>
    </submittedName>
</protein>
<dbReference type="HOGENOM" id="CLU_599921_0_0_1"/>
<gene>
    <name evidence="2" type="ORF">CGLO_07193</name>
</gene>
<feature type="region of interest" description="Disordered" evidence="1">
    <location>
        <begin position="58"/>
        <end position="80"/>
    </location>
</feature>
<evidence type="ECO:0000256" key="1">
    <source>
        <dbReference type="SAM" id="MobiDB-lite"/>
    </source>
</evidence>
<feature type="compositionally biased region" description="Low complexity" evidence="1">
    <location>
        <begin position="444"/>
        <end position="456"/>
    </location>
</feature>
<reference evidence="3" key="1">
    <citation type="journal article" date="2013" name="Mol. Plant Microbe Interact.">
        <title>Global aspects of pacC regulation of pathogenicity genes in Colletotrichum gloeosporioides as revealed by transcriptome analysis.</title>
        <authorList>
            <person name="Alkan N."/>
            <person name="Meng X."/>
            <person name="Friedlander G."/>
            <person name="Reuveni E."/>
            <person name="Sukno S."/>
            <person name="Sherman A."/>
            <person name="Thon M."/>
            <person name="Fluhr R."/>
            <person name="Prusky D."/>
        </authorList>
    </citation>
    <scope>NUCLEOTIDE SEQUENCE [LARGE SCALE GENOMIC DNA]</scope>
    <source>
        <strain evidence="3">Cg-14</strain>
    </source>
</reference>
<dbReference type="AlphaFoldDB" id="T0LXJ0"/>
<feature type="compositionally biased region" description="Polar residues" evidence="1">
    <location>
        <begin position="336"/>
        <end position="365"/>
    </location>
</feature>
<feature type="compositionally biased region" description="Polar residues" evidence="1">
    <location>
        <begin position="257"/>
        <end position="318"/>
    </location>
</feature>
<dbReference type="Proteomes" id="UP000015530">
    <property type="component" value="Unassembled WGS sequence"/>
</dbReference>